<evidence type="ECO:0000256" key="1">
    <source>
        <dbReference type="ARBA" id="ARBA00004413"/>
    </source>
</evidence>
<accession>A0AAE1XM35</accession>
<protein>
    <recommendedName>
        <fullName evidence="9">SOSEKI DIX-like domain-containing protein</fullName>
    </recommendedName>
</protein>
<feature type="domain" description="SOSEKI DIX-like" evidence="9">
    <location>
        <begin position="37"/>
        <end position="123"/>
    </location>
</feature>
<evidence type="ECO:0000313" key="10">
    <source>
        <dbReference type="EMBL" id="KAK4414386.1"/>
    </source>
</evidence>
<name>A0AAE1XM35_9LAMI</name>
<feature type="compositionally biased region" description="Polar residues" evidence="8">
    <location>
        <begin position="182"/>
        <end position="192"/>
    </location>
</feature>
<comment type="caution">
    <text evidence="10">The sequence shown here is derived from an EMBL/GenBank/DDBJ whole genome shotgun (WGS) entry which is preliminary data.</text>
</comment>
<evidence type="ECO:0000256" key="8">
    <source>
        <dbReference type="SAM" id="MobiDB-lite"/>
    </source>
</evidence>
<dbReference type="AlphaFoldDB" id="A0AAE1XM35"/>
<feature type="region of interest" description="Disordered" evidence="8">
    <location>
        <begin position="424"/>
        <end position="445"/>
    </location>
</feature>
<evidence type="ECO:0000259" key="9">
    <source>
        <dbReference type="Pfam" id="PF06136"/>
    </source>
</evidence>
<keyword evidence="2" id="KW-0217">Developmental protein</keyword>
<reference evidence="10" key="1">
    <citation type="submission" date="2020-06" db="EMBL/GenBank/DDBJ databases">
        <authorList>
            <person name="Li T."/>
            <person name="Hu X."/>
            <person name="Zhang T."/>
            <person name="Song X."/>
            <person name="Zhang H."/>
            <person name="Dai N."/>
            <person name="Sheng W."/>
            <person name="Hou X."/>
            <person name="Wei L."/>
        </authorList>
    </citation>
    <scope>NUCLEOTIDE SEQUENCE</scope>
    <source>
        <strain evidence="10">3651</strain>
        <tissue evidence="10">Leaf</tissue>
    </source>
</reference>
<dbReference type="Pfam" id="PF06136">
    <property type="entry name" value="SOK"/>
    <property type="match status" value="1"/>
</dbReference>
<dbReference type="InterPro" id="IPR010369">
    <property type="entry name" value="SOK"/>
</dbReference>
<sequence length="445" mass="49453">MLRSRRHRCSFEVSTSKNLISRRLMEAQGGGEVRRLHVVYFLSRKGRIEHPHLVRVHHLSRNGVRLRDVKRWLGELRGKDMPESFSWSYKRRYKTGYVWQDLLDDDLITPISDNEYVLKGSEISSSNIKAAEEKVVKQKHQIPLQENQKALRKEDSHSHNSSETSMYVSTKSSSEIEEESPTFGSDTSTLTDDSGKPEIEKNSDKSKHENPDKGPSCNDDRMDQPSPSLSQKNKKRSSKVTINENITTTSTAAAADASKTPSSEPQFTKSKSYSNGASHIFRNLISCGAVETNDSAVVPINKQNRPNFLNMCASDASSVHSAQICKRDALGGSQRVFRTPHWTHQQWTGSRKSLDGVKDSAKNKSEVRDQRTASAAYKPVNGPTCSQCGKPFKPEKLHAHMKSCKGMKALSKGAANAAISAAEKASKASTGFRNQDSISGHLLTH</sequence>
<keyword evidence="5" id="KW-0472">Membrane</keyword>
<feature type="compositionally biased region" description="Basic and acidic residues" evidence="8">
    <location>
        <begin position="352"/>
        <end position="371"/>
    </location>
</feature>
<keyword evidence="4" id="KW-0132">Cell division</keyword>
<feature type="compositionally biased region" description="Polar residues" evidence="8">
    <location>
        <begin position="161"/>
        <end position="171"/>
    </location>
</feature>
<feature type="compositionally biased region" description="Basic and acidic residues" evidence="8">
    <location>
        <begin position="149"/>
        <end position="160"/>
    </location>
</feature>
<dbReference type="PANTHER" id="PTHR31083:SF5">
    <property type="entry name" value="PROTEIN SOSEKI 1"/>
    <property type="match status" value="1"/>
</dbReference>
<evidence type="ECO:0000256" key="4">
    <source>
        <dbReference type="ARBA" id="ARBA00022618"/>
    </source>
</evidence>
<feature type="region of interest" description="Disordered" evidence="8">
    <location>
        <begin position="134"/>
        <end position="273"/>
    </location>
</feature>
<feature type="compositionally biased region" description="Basic and acidic residues" evidence="8">
    <location>
        <begin position="193"/>
        <end position="223"/>
    </location>
</feature>
<evidence type="ECO:0000256" key="2">
    <source>
        <dbReference type="ARBA" id="ARBA00022473"/>
    </source>
</evidence>
<comment type="similarity">
    <text evidence="7">Belongs to the SOSEKI family.</text>
</comment>
<proteinExistence type="inferred from homology"/>
<dbReference type="PANTHER" id="PTHR31083">
    <property type="entry name" value="UPSTREAM OF FLC PROTEIN (DUF966)"/>
    <property type="match status" value="1"/>
</dbReference>
<keyword evidence="11" id="KW-1185">Reference proteome</keyword>
<dbReference type="GO" id="GO:0005886">
    <property type="term" value="C:plasma membrane"/>
    <property type="evidence" value="ECO:0007669"/>
    <property type="project" value="UniProtKB-SubCell"/>
</dbReference>
<reference evidence="10" key="2">
    <citation type="journal article" date="2024" name="Plant">
        <title>Genomic evolution and insights into agronomic trait innovations of Sesamum species.</title>
        <authorList>
            <person name="Miao H."/>
            <person name="Wang L."/>
            <person name="Qu L."/>
            <person name="Liu H."/>
            <person name="Sun Y."/>
            <person name="Le M."/>
            <person name="Wang Q."/>
            <person name="Wei S."/>
            <person name="Zheng Y."/>
            <person name="Lin W."/>
            <person name="Duan Y."/>
            <person name="Cao H."/>
            <person name="Xiong S."/>
            <person name="Wang X."/>
            <person name="Wei L."/>
            <person name="Li C."/>
            <person name="Ma Q."/>
            <person name="Ju M."/>
            <person name="Zhao R."/>
            <person name="Li G."/>
            <person name="Mu C."/>
            <person name="Tian Q."/>
            <person name="Mei H."/>
            <person name="Zhang T."/>
            <person name="Gao T."/>
            <person name="Zhang H."/>
        </authorList>
    </citation>
    <scope>NUCLEOTIDE SEQUENCE</scope>
    <source>
        <strain evidence="10">3651</strain>
    </source>
</reference>
<dbReference type="EMBL" id="JACGWO010000012">
    <property type="protein sequence ID" value="KAK4414386.1"/>
    <property type="molecule type" value="Genomic_DNA"/>
</dbReference>
<dbReference type="Proteomes" id="UP001293254">
    <property type="component" value="Unassembled WGS sequence"/>
</dbReference>
<feature type="compositionally biased region" description="Polar residues" evidence="8">
    <location>
        <begin position="264"/>
        <end position="273"/>
    </location>
</feature>
<dbReference type="InterPro" id="IPR048351">
    <property type="entry name" value="SOK_DIX"/>
</dbReference>
<feature type="region of interest" description="Disordered" evidence="8">
    <location>
        <begin position="346"/>
        <end position="374"/>
    </location>
</feature>
<keyword evidence="6" id="KW-0131">Cell cycle</keyword>
<evidence type="ECO:0000313" key="11">
    <source>
        <dbReference type="Proteomes" id="UP001293254"/>
    </source>
</evidence>
<feature type="compositionally biased region" description="Low complexity" evidence="8">
    <location>
        <begin position="247"/>
        <end position="263"/>
    </location>
</feature>
<evidence type="ECO:0000256" key="7">
    <source>
        <dbReference type="ARBA" id="ARBA00024211"/>
    </source>
</evidence>
<evidence type="ECO:0000256" key="3">
    <source>
        <dbReference type="ARBA" id="ARBA00022475"/>
    </source>
</evidence>
<evidence type="ECO:0000256" key="5">
    <source>
        <dbReference type="ARBA" id="ARBA00023136"/>
    </source>
</evidence>
<organism evidence="10 11">
    <name type="scientific">Sesamum alatum</name>
    <dbReference type="NCBI Taxonomy" id="300844"/>
    <lineage>
        <taxon>Eukaryota</taxon>
        <taxon>Viridiplantae</taxon>
        <taxon>Streptophyta</taxon>
        <taxon>Embryophyta</taxon>
        <taxon>Tracheophyta</taxon>
        <taxon>Spermatophyta</taxon>
        <taxon>Magnoliopsida</taxon>
        <taxon>eudicotyledons</taxon>
        <taxon>Gunneridae</taxon>
        <taxon>Pentapetalae</taxon>
        <taxon>asterids</taxon>
        <taxon>lamiids</taxon>
        <taxon>Lamiales</taxon>
        <taxon>Pedaliaceae</taxon>
        <taxon>Sesamum</taxon>
    </lineage>
</organism>
<dbReference type="GO" id="GO:0051301">
    <property type="term" value="P:cell division"/>
    <property type="evidence" value="ECO:0007669"/>
    <property type="project" value="UniProtKB-KW"/>
</dbReference>
<keyword evidence="3" id="KW-1003">Cell membrane</keyword>
<gene>
    <name evidence="10" type="ORF">Salat_2851600</name>
</gene>
<dbReference type="GO" id="GO:0051258">
    <property type="term" value="P:protein polymerization"/>
    <property type="evidence" value="ECO:0007669"/>
    <property type="project" value="UniProtKB-ARBA"/>
</dbReference>
<evidence type="ECO:0000256" key="6">
    <source>
        <dbReference type="ARBA" id="ARBA00023306"/>
    </source>
</evidence>
<comment type="subcellular location">
    <subcellularLocation>
        <location evidence="1">Cell membrane</location>
        <topology evidence="1">Peripheral membrane protein</topology>
        <orientation evidence="1">Cytoplasmic side</orientation>
    </subcellularLocation>
</comment>